<dbReference type="SUPFAM" id="SSF51445">
    <property type="entry name" value="(Trans)glycosidases"/>
    <property type="match status" value="1"/>
</dbReference>
<protein>
    <recommendedName>
        <fullName evidence="7">Chitinase domain-containing protein 1</fullName>
    </recommendedName>
</protein>
<dbReference type="GO" id="GO:0005576">
    <property type="term" value="C:extracellular region"/>
    <property type="evidence" value="ECO:0007669"/>
    <property type="project" value="UniProtKB-SubCell"/>
</dbReference>
<feature type="chain" id="PRO_5015138103" description="Chitinase domain-containing protein 1" evidence="8">
    <location>
        <begin position="27"/>
        <end position="405"/>
    </location>
</feature>
<proteinExistence type="evidence at transcript level"/>
<keyword evidence="6" id="KW-0458">Lysosome</keyword>
<sequence length="405" mass="45961">MVPKEEWIFFLHQLFMVLLITGYCDCTLSKSSKKVKKEQHEIINEVSGPLKESVAERELVTDALKWKDVVEQHKGYLPAASSSKAATLAYVTPWNNRGYDIAKWQGGRFSHVSPVWLQLKPLRDQNTESRWQVTGLQDVDQGWLTQVRNSARKVARTTKIVPRIIFEGWGAGEFQALVESAALRRQLAQDLLSLIQSEQFDGLVLEVWSQLPTRSLLGSMPSVIAPVADTLRAAGYIVILVIPPAVYQGKTEGFFLAEQFQALSPHVDFFSLMSYDYSSLQNPGPNSPLWWMKECVEKIEPDQDSPNRAKILLGLNLYGIDHSSTGGGHVLGQQYVEILRKHKPKIQYDDISAEHFFEYTSDGRRTVFYPSLYSLQQRVLLAKNLNTGISLWEIGQGLDYFYDLF</sequence>
<name>A0A2P2I3M3_9CRUS</name>
<dbReference type="Pfam" id="PF00704">
    <property type="entry name" value="Glyco_hydro_18"/>
    <property type="match status" value="1"/>
</dbReference>
<dbReference type="GO" id="GO:0012505">
    <property type="term" value="C:endomembrane system"/>
    <property type="evidence" value="ECO:0007669"/>
    <property type="project" value="TreeGrafter"/>
</dbReference>
<dbReference type="CDD" id="cd02876">
    <property type="entry name" value="GH18_SI-CLP"/>
    <property type="match status" value="1"/>
</dbReference>
<dbReference type="Gene3D" id="3.20.20.80">
    <property type="entry name" value="Glycosidases"/>
    <property type="match status" value="1"/>
</dbReference>
<dbReference type="Gene3D" id="3.10.50.10">
    <property type="match status" value="1"/>
</dbReference>
<dbReference type="FunFam" id="3.10.50.10:FF:000002">
    <property type="entry name" value="Chitinase domain-containing protein 1"/>
    <property type="match status" value="1"/>
</dbReference>
<evidence type="ECO:0000256" key="4">
    <source>
        <dbReference type="ARBA" id="ARBA00022525"/>
    </source>
</evidence>
<dbReference type="EMBL" id="IACF01003001">
    <property type="protein sequence ID" value="LAB68633.1"/>
    <property type="molecule type" value="mRNA"/>
</dbReference>
<dbReference type="PROSITE" id="PS51910">
    <property type="entry name" value="GH18_2"/>
    <property type="match status" value="1"/>
</dbReference>
<feature type="domain" description="GH18" evidence="9">
    <location>
        <begin position="85"/>
        <end position="405"/>
    </location>
</feature>
<dbReference type="AlphaFoldDB" id="A0A2P2I3M3"/>
<organism evidence="10">
    <name type="scientific">Hirondellea gigas</name>
    <dbReference type="NCBI Taxonomy" id="1518452"/>
    <lineage>
        <taxon>Eukaryota</taxon>
        <taxon>Metazoa</taxon>
        <taxon>Ecdysozoa</taxon>
        <taxon>Arthropoda</taxon>
        <taxon>Crustacea</taxon>
        <taxon>Multicrustacea</taxon>
        <taxon>Malacostraca</taxon>
        <taxon>Eumalacostraca</taxon>
        <taxon>Peracarida</taxon>
        <taxon>Amphipoda</taxon>
        <taxon>Amphilochidea</taxon>
        <taxon>Lysianassida</taxon>
        <taxon>Lysianassidira</taxon>
        <taxon>Lysianassoidea</taxon>
        <taxon>Lysianassidae</taxon>
        <taxon>Hirondellea</taxon>
    </lineage>
</organism>
<evidence type="ECO:0000256" key="5">
    <source>
        <dbReference type="ARBA" id="ARBA00022729"/>
    </source>
</evidence>
<reference evidence="10" key="1">
    <citation type="journal article" date="2018" name="Biosci. Biotechnol. Biochem.">
        <title>Polysaccharide hydrolase of the hadal zone amphipods Hirondellea gigas.</title>
        <authorList>
            <person name="Kobayashi H."/>
            <person name="Nagahama T."/>
            <person name="Arai W."/>
            <person name="Sasagawa Y."/>
            <person name="Umeda M."/>
            <person name="Hayashi T."/>
            <person name="Nikaido I."/>
            <person name="Watanabe H."/>
            <person name="Oguri K."/>
            <person name="Kitazato H."/>
            <person name="Fujioka K."/>
            <person name="Kido Y."/>
            <person name="Takami H."/>
        </authorList>
    </citation>
    <scope>NUCLEOTIDE SEQUENCE</scope>
    <source>
        <tissue evidence="10">Whole body</tissue>
    </source>
</reference>
<evidence type="ECO:0000313" key="10">
    <source>
        <dbReference type="EMBL" id="LAB68633.1"/>
    </source>
</evidence>
<dbReference type="GO" id="GO:0008061">
    <property type="term" value="F:chitin binding"/>
    <property type="evidence" value="ECO:0007669"/>
    <property type="project" value="InterPro"/>
</dbReference>
<comment type="subcellular location">
    <subcellularLocation>
        <location evidence="1">Lysosome</location>
    </subcellularLocation>
    <subcellularLocation>
        <location evidence="2">Secreted</location>
    </subcellularLocation>
</comment>
<evidence type="ECO:0000259" key="9">
    <source>
        <dbReference type="PROSITE" id="PS51910"/>
    </source>
</evidence>
<keyword evidence="4" id="KW-0964">Secreted</keyword>
<dbReference type="PANTHER" id="PTHR46066:SF2">
    <property type="entry name" value="CHITINASE DOMAIN-CONTAINING PROTEIN 1"/>
    <property type="match status" value="1"/>
</dbReference>
<accession>A0A2P2I3M3</accession>
<comment type="similarity">
    <text evidence="3">Belongs to the glycosyl hydrolase 18 family.</text>
</comment>
<dbReference type="InterPro" id="IPR029070">
    <property type="entry name" value="Chitinase_insertion_sf"/>
</dbReference>
<evidence type="ECO:0000256" key="1">
    <source>
        <dbReference type="ARBA" id="ARBA00004371"/>
    </source>
</evidence>
<dbReference type="InterPro" id="IPR001223">
    <property type="entry name" value="Glyco_hydro18_cat"/>
</dbReference>
<evidence type="ECO:0000256" key="6">
    <source>
        <dbReference type="ARBA" id="ARBA00023228"/>
    </source>
</evidence>
<keyword evidence="5 8" id="KW-0732">Signal</keyword>
<dbReference type="GO" id="GO:0005975">
    <property type="term" value="P:carbohydrate metabolic process"/>
    <property type="evidence" value="ECO:0007669"/>
    <property type="project" value="InterPro"/>
</dbReference>
<feature type="signal peptide" evidence="8">
    <location>
        <begin position="1"/>
        <end position="26"/>
    </location>
</feature>
<evidence type="ECO:0000256" key="3">
    <source>
        <dbReference type="ARBA" id="ARBA00009336"/>
    </source>
</evidence>
<dbReference type="GO" id="GO:0070492">
    <property type="term" value="F:oligosaccharide binding"/>
    <property type="evidence" value="ECO:0007669"/>
    <property type="project" value="TreeGrafter"/>
</dbReference>
<dbReference type="InterPro" id="IPR017853">
    <property type="entry name" value="GH"/>
</dbReference>
<evidence type="ECO:0000256" key="2">
    <source>
        <dbReference type="ARBA" id="ARBA00004613"/>
    </source>
</evidence>
<dbReference type="SMART" id="SM00636">
    <property type="entry name" value="Glyco_18"/>
    <property type="match status" value="1"/>
</dbReference>
<dbReference type="GO" id="GO:0005764">
    <property type="term" value="C:lysosome"/>
    <property type="evidence" value="ECO:0007669"/>
    <property type="project" value="UniProtKB-SubCell"/>
</dbReference>
<evidence type="ECO:0000256" key="7">
    <source>
        <dbReference type="ARBA" id="ARBA00040976"/>
    </source>
</evidence>
<evidence type="ECO:0000256" key="8">
    <source>
        <dbReference type="SAM" id="SignalP"/>
    </source>
</evidence>
<dbReference type="InterPro" id="IPR011583">
    <property type="entry name" value="Chitinase_II/V-like_cat"/>
</dbReference>
<dbReference type="PANTHER" id="PTHR46066">
    <property type="entry name" value="CHITINASE DOMAIN-CONTAINING PROTEIN 1 FAMILY MEMBER"/>
    <property type="match status" value="1"/>
</dbReference>